<comment type="caution">
    <text evidence="1">The sequence shown here is derived from an EMBL/GenBank/DDBJ whole genome shotgun (WGS) entry which is preliminary data.</text>
</comment>
<reference evidence="1 2" key="1">
    <citation type="journal article" date="2019" name="ISME J.">
        <title>Genome analyses of uncultured TG2/ZB3 bacteria in 'Margulisbacteria' specifically attached to ectosymbiotic spirochetes of protists in the termite gut.</title>
        <authorList>
            <person name="Utami Y.D."/>
            <person name="Kuwahara H."/>
            <person name="Igai K."/>
            <person name="Murakami T."/>
            <person name="Sugaya K."/>
            <person name="Morikawa T."/>
            <person name="Nagura Y."/>
            <person name="Yuki M."/>
            <person name="Deevong P."/>
            <person name="Inoue T."/>
            <person name="Kihara K."/>
            <person name="Lo N."/>
            <person name="Yamada A."/>
            <person name="Ohkuma M."/>
            <person name="Hongoh Y."/>
        </authorList>
    </citation>
    <scope>NUCLEOTIDE SEQUENCE [LARGE SCALE GENOMIC DNA]</scope>
    <source>
        <strain evidence="1">NkOx7-02</strain>
    </source>
</reference>
<dbReference type="PROSITE" id="PS51257">
    <property type="entry name" value="PROKAR_LIPOPROTEIN"/>
    <property type="match status" value="1"/>
</dbReference>
<proteinExistence type="predicted"/>
<organism evidence="1 2">
    <name type="scientific">Candidatus Termititenax persephonae</name>
    <dbReference type="NCBI Taxonomy" id="2218525"/>
    <lineage>
        <taxon>Bacteria</taxon>
        <taxon>Bacillati</taxon>
        <taxon>Candidatus Margulisiibacteriota</taxon>
        <taxon>Candidatus Termititenacia</taxon>
        <taxon>Candidatus Termititenacales</taxon>
        <taxon>Candidatus Termititenacaceae</taxon>
        <taxon>Candidatus Termititenax</taxon>
    </lineage>
</organism>
<accession>A0A388TGJ7</accession>
<dbReference type="Proteomes" id="UP000275925">
    <property type="component" value="Unassembled WGS sequence"/>
</dbReference>
<keyword evidence="2" id="KW-1185">Reference proteome</keyword>
<sequence length="445" mass="48707">MLKKLTIIGLMASLFLLTGCGVNIRQEDNKVYTSLSKDRVYEFTTAALQTKGYTIVEEDADNYKVVSALPEDNATLGAVETDNKHVEAVVTDGSNGETVVTILALLDGNIDEAQSRQIAQEAVAEIIAELDKYGRWSSRATTEYVYPVATTARVKSFIEDYLEANSLLYQANGNVISLQERTANHVFNEPLTAVLNIIASGEAGRTVIGINTSLDGNYDVNGNQAYIENFNDNLTAYLDTYPVVEKGTRHIYRFIDFPQAYVNARTAIAASGYTIKNENQTNYVFSAVKKDLNLSVTFTQVNAAIGVNIEAFIEGAANETKTALSDRVTEELFNLAQALAAYQTVLTSEKIYLSNSQPEILGFARQALAEAGYTYTYDANEYAFSAISKVNPHQAHYLLVNNLGSDGIAVQINTLYNANSSSASAIVRAENDKLLRLLGSYDKLK</sequence>
<dbReference type="EMBL" id="BGZO01000001">
    <property type="protein sequence ID" value="GBR75353.1"/>
    <property type="molecule type" value="Genomic_DNA"/>
</dbReference>
<dbReference type="AlphaFoldDB" id="A0A388TGJ7"/>
<name>A0A388TGJ7_9BACT</name>
<gene>
    <name evidence="1" type="ORF">NO2_0036</name>
</gene>
<evidence type="ECO:0000313" key="1">
    <source>
        <dbReference type="EMBL" id="GBR75353.1"/>
    </source>
</evidence>
<evidence type="ECO:0000313" key="2">
    <source>
        <dbReference type="Proteomes" id="UP000275925"/>
    </source>
</evidence>
<protein>
    <submittedName>
        <fullName evidence="1">Uncharacterized protein</fullName>
    </submittedName>
</protein>